<evidence type="ECO:0000313" key="3">
    <source>
        <dbReference type="Proteomes" id="UP001214576"/>
    </source>
</evidence>
<sequence length="290" mass="33242">MYRLLKRQNVKMANERSIGKEEEWPKPEWWVIAEHSRFFFSLSVFAEHQGDNPMFPGGTGVTLRENSDVTFKRTPVSMRVTDLPPRSSVNDNFQAWLCTWCSGAVLIEFMPFYLIHLRMLLGLHIKIKMEVGSRFFRWTFRETFLAKTLDVPPFTPDKEWREHRCYGTFVKGANGNLGNEREVLDIQEVNYVEKLGYVKKLNTNMDWKTDKELEKEMLNGQQLQGPQTPAEVYHILKQKGLLNTGGGACDQDSAIENSPLPLVLRGVQSAGCLRLSPITWGAVAAKMLRS</sequence>
<dbReference type="Proteomes" id="UP001214576">
    <property type="component" value="Unassembled WGS sequence"/>
</dbReference>
<reference evidence="2" key="1">
    <citation type="submission" date="2022-03" db="EMBL/GenBank/DDBJ databases">
        <title>Genomic analyses of argali, domestic sheep and their hybrids provide insights into chromosomal evolution, heterosis and genetic basis of agronomic traits.</title>
        <authorList>
            <person name="Li M."/>
        </authorList>
    </citation>
    <scope>NUCLEOTIDE SEQUENCE</scope>
    <source>
        <strain evidence="2">CAU-MHL-2022a</strain>
        <tissue evidence="2">Skin</tissue>
    </source>
</reference>
<evidence type="ECO:0000256" key="1">
    <source>
        <dbReference type="SAM" id="Phobius"/>
    </source>
</evidence>
<protein>
    <submittedName>
        <fullName evidence="2">Uncharacterized protein</fullName>
    </submittedName>
</protein>
<organism evidence="2 3">
    <name type="scientific">Ovis ammon polii</name>
    <dbReference type="NCBI Taxonomy" id="230172"/>
    <lineage>
        <taxon>Eukaryota</taxon>
        <taxon>Metazoa</taxon>
        <taxon>Chordata</taxon>
        <taxon>Craniata</taxon>
        <taxon>Vertebrata</taxon>
        <taxon>Euteleostomi</taxon>
        <taxon>Mammalia</taxon>
        <taxon>Eutheria</taxon>
        <taxon>Laurasiatheria</taxon>
        <taxon>Artiodactyla</taxon>
        <taxon>Ruminantia</taxon>
        <taxon>Pecora</taxon>
        <taxon>Bovidae</taxon>
        <taxon>Caprinae</taxon>
        <taxon>Ovis</taxon>
    </lineage>
</organism>
<keyword evidence="1" id="KW-1133">Transmembrane helix</keyword>
<name>A0AAD4Y844_OVIAM</name>
<dbReference type="AlphaFoldDB" id="A0AAD4Y844"/>
<accession>A0AAD4Y844</accession>
<keyword evidence="3" id="KW-1185">Reference proteome</keyword>
<keyword evidence="1" id="KW-0472">Membrane</keyword>
<comment type="caution">
    <text evidence="2">The sequence shown here is derived from an EMBL/GenBank/DDBJ whole genome shotgun (WGS) entry which is preliminary data.</text>
</comment>
<gene>
    <name evidence="2" type="ORF">MG293_011391</name>
</gene>
<feature type="transmembrane region" description="Helical" evidence="1">
    <location>
        <begin position="93"/>
        <end position="115"/>
    </location>
</feature>
<keyword evidence="1" id="KW-0812">Transmembrane</keyword>
<dbReference type="EMBL" id="JAKZEL010000013">
    <property type="protein sequence ID" value="KAI4537988.1"/>
    <property type="molecule type" value="Genomic_DNA"/>
</dbReference>
<evidence type="ECO:0000313" key="2">
    <source>
        <dbReference type="EMBL" id="KAI4537988.1"/>
    </source>
</evidence>
<proteinExistence type="predicted"/>